<feature type="compositionally biased region" description="Basic and acidic residues" evidence="1">
    <location>
        <begin position="507"/>
        <end position="517"/>
    </location>
</feature>
<keyword evidence="3" id="KW-1185">Reference proteome</keyword>
<dbReference type="PANTHER" id="PTHR15615">
    <property type="match status" value="1"/>
</dbReference>
<feature type="region of interest" description="Disordered" evidence="1">
    <location>
        <begin position="116"/>
        <end position="160"/>
    </location>
</feature>
<feature type="compositionally biased region" description="Low complexity" evidence="1">
    <location>
        <begin position="356"/>
        <end position="383"/>
    </location>
</feature>
<organism evidence="2 3">
    <name type="scientific">Vitrella brassicaformis (strain CCMP3155)</name>
    <dbReference type="NCBI Taxonomy" id="1169540"/>
    <lineage>
        <taxon>Eukaryota</taxon>
        <taxon>Sar</taxon>
        <taxon>Alveolata</taxon>
        <taxon>Colpodellida</taxon>
        <taxon>Vitrellaceae</taxon>
        <taxon>Vitrella</taxon>
    </lineage>
</organism>
<proteinExistence type="predicted"/>
<reference evidence="2 3" key="1">
    <citation type="submission" date="2014-11" db="EMBL/GenBank/DDBJ databases">
        <authorList>
            <person name="Zhu J."/>
            <person name="Qi W."/>
            <person name="Song R."/>
        </authorList>
    </citation>
    <scope>NUCLEOTIDE SEQUENCE [LARGE SCALE GENOMIC DNA]</scope>
</reference>
<feature type="compositionally biased region" description="Pro residues" evidence="1">
    <location>
        <begin position="300"/>
        <end position="327"/>
    </location>
</feature>
<feature type="region of interest" description="Disordered" evidence="1">
    <location>
        <begin position="497"/>
        <end position="517"/>
    </location>
</feature>
<dbReference type="InterPro" id="IPR036915">
    <property type="entry name" value="Cyclin-like_sf"/>
</dbReference>
<feature type="region of interest" description="Disordered" evidence="1">
    <location>
        <begin position="268"/>
        <end position="384"/>
    </location>
</feature>
<feature type="compositionally biased region" description="Low complexity" evidence="1">
    <location>
        <begin position="123"/>
        <end position="133"/>
    </location>
</feature>
<accession>A0A0G4EIG0</accession>
<name>A0A0G4EIG0_VITBC</name>
<dbReference type="VEuPathDB" id="CryptoDB:Vbra_7524"/>
<sequence length="687" mass="74778">MGQYFSANTANNNQGGAAQRYQRPQAAPGGAATAMDTDYYARPPHHPPTSGQPPAASRYQSLRVTPCSRPTQQLQRQQQHQQHPNQASPTEMPPNKGLLMGDARFQKCLSGDSITSACSTHVPSSPSSSRSSSTGGTPAHFILSEMTGGHHGGIPGGHGQLNELSAAMQIEPTHQHPHQHSHQHHNQPARRSVTSPDGSTVPVGGDYHWGQLGHPSQQPSRDAAGDGMPSELRNTLLASAAQEMVDSGYFPGQDDVTDMASAFRRAPSRVASVPSDGGAGKTPVQTGAFYPYQSTRSTPTPSPPPLQDEHPPPCPPFVSPTPPPPAPSAAGVYSHTHTHRSDRRHSLASDYDVRAAHSSHQSHQSQYASVSVSSHHQQHQQQQMFLTPHVRLREAGLLQQQDPHHSLSRAGTFPPPCPPYSFDPRSQPGGEGSNDGFDVSMEERSRRGGLMMGGAFGGRGDQMRDSVMDRGGPPTTGPPCVSPSSPFPYILPTHPPGRGMHHGHGQQRRERDETCGPYRFEPHDQEKLAQLSHDDLIQAISCLLGAITSSDRQPGQVTKFDAVRVPGISVREYFIRLAEFFSCSPTCHLLSLIYIDRIVKCTPNFKVDALNIHRLLVTSTMLAAKFYDDKFLSNAYYAQVGGVSTKEINRLEQRFLALLDYRLVVVPHEFHQYSNYVISLAQVMRGG</sequence>
<evidence type="ECO:0000313" key="2">
    <source>
        <dbReference type="EMBL" id="CEL96180.1"/>
    </source>
</evidence>
<dbReference type="CDD" id="cd20558">
    <property type="entry name" value="CYCLIN_ScPCL7-like"/>
    <property type="match status" value="1"/>
</dbReference>
<feature type="compositionally biased region" description="Low complexity" evidence="1">
    <location>
        <begin position="7"/>
        <end position="29"/>
    </location>
</feature>
<evidence type="ECO:0000313" key="3">
    <source>
        <dbReference type="Proteomes" id="UP000041254"/>
    </source>
</evidence>
<dbReference type="EMBL" id="CDMY01000243">
    <property type="protein sequence ID" value="CEL96180.1"/>
    <property type="molecule type" value="Genomic_DNA"/>
</dbReference>
<dbReference type="Proteomes" id="UP000041254">
    <property type="component" value="Unassembled WGS sequence"/>
</dbReference>
<feature type="compositionally biased region" description="Basic and acidic residues" evidence="1">
    <location>
        <begin position="344"/>
        <end position="355"/>
    </location>
</feature>
<dbReference type="OrthoDB" id="337735at2759"/>
<feature type="compositionally biased region" description="Gly residues" evidence="1">
    <location>
        <begin position="149"/>
        <end position="159"/>
    </location>
</feature>
<dbReference type="PANTHER" id="PTHR15615:SF108">
    <property type="entry name" value="PROTEIN CNPPD1"/>
    <property type="match status" value="1"/>
</dbReference>
<dbReference type="Gene3D" id="1.10.472.10">
    <property type="entry name" value="Cyclin-like"/>
    <property type="match status" value="1"/>
</dbReference>
<dbReference type="GO" id="GO:0019901">
    <property type="term" value="F:protein kinase binding"/>
    <property type="evidence" value="ECO:0007669"/>
    <property type="project" value="InterPro"/>
</dbReference>
<feature type="region of interest" description="Disordered" evidence="1">
    <location>
        <begin position="172"/>
        <end position="230"/>
    </location>
</feature>
<dbReference type="InParanoid" id="A0A0G4EIG0"/>
<dbReference type="SUPFAM" id="SSF47954">
    <property type="entry name" value="Cyclin-like"/>
    <property type="match status" value="1"/>
</dbReference>
<feature type="compositionally biased region" description="Low complexity" evidence="1">
    <location>
        <begin position="72"/>
        <end position="86"/>
    </location>
</feature>
<evidence type="ECO:0008006" key="4">
    <source>
        <dbReference type="Google" id="ProtNLM"/>
    </source>
</evidence>
<dbReference type="Pfam" id="PF08613">
    <property type="entry name" value="Cyclin"/>
    <property type="match status" value="1"/>
</dbReference>
<dbReference type="STRING" id="1169540.A0A0G4EIG0"/>
<feature type="region of interest" description="Disordered" evidence="1">
    <location>
        <begin position="1"/>
        <end position="99"/>
    </location>
</feature>
<evidence type="ECO:0000256" key="1">
    <source>
        <dbReference type="SAM" id="MobiDB-lite"/>
    </source>
</evidence>
<dbReference type="AlphaFoldDB" id="A0A0G4EIG0"/>
<feature type="compositionally biased region" description="Basic residues" evidence="1">
    <location>
        <begin position="175"/>
        <end position="188"/>
    </location>
</feature>
<feature type="compositionally biased region" description="Polar residues" evidence="1">
    <location>
        <begin position="58"/>
        <end position="71"/>
    </location>
</feature>
<dbReference type="InterPro" id="IPR013922">
    <property type="entry name" value="Cyclin_PHO80-like"/>
</dbReference>
<gene>
    <name evidence="2" type="ORF">Vbra_7524</name>
</gene>
<protein>
    <recommendedName>
        <fullName evidence="4">Cyclin-like domain-containing protein</fullName>
    </recommendedName>
</protein>
<feature type="region of interest" description="Disordered" evidence="1">
    <location>
        <begin position="401"/>
        <end position="440"/>
    </location>
</feature>